<dbReference type="Proteomes" id="UP000001258">
    <property type="component" value="Chromosome"/>
</dbReference>
<dbReference type="InterPro" id="IPR014031">
    <property type="entry name" value="Ketoacyl_synth_C"/>
</dbReference>
<dbReference type="RefSeq" id="WP_010898001.1">
    <property type="nucleotide sequence ID" value="NC_002570.2"/>
</dbReference>
<dbReference type="EMBL" id="BA000004">
    <property type="protein sequence ID" value="BAB05559.1"/>
    <property type="molecule type" value="Genomic_DNA"/>
</dbReference>
<dbReference type="InterPro" id="IPR016039">
    <property type="entry name" value="Thiolase-like"/>
</dbReference>
<dbReference type="PROSITE" id="PS52004">
    <property type="entry name" value="KS3_2"/>
    <property type="match status" value="1"/>
</dbReference>
<sequence>MNSLKVAVTGIGILTSIGHNKEEVFQNMLDNQTGIGPIQSFDVQEFISQIGAEISSFQPSDHFTPEEQKGLDRCAQYAVVSIKEALEEARVDQTVEKTIGLAFGTCNGGLNSLEEQRALQELDLEKTRNYLFYQQGDAVAKYFGLTGPVITLNTACAASGNAIGYACDMIRHGFADVMIAGGSDSMSTSVYAGFNALKALNDQPCSPYNEQYGLSLGEGSAFLVLEPLEKALARDAKVYTVVEGYGLSSDAYHETAPQPEGQGIRKAVEMAIEQGNISKDEIDYINTHGTGTKANDPAELRGLRAYFGKQFDNIYVSSSKAYFGHNLGAAAAIEYATTLLALEQGLLPATLHFSQAREGCNHQKLVTNEMKSYKPKYFLCNNSAFGGHNSSILSKNVYHPAFSPATITTSSAEEKKRIGVYGYGTIHRLADHDGTLLSNLHQDSPTTFQLDFSLKEYNRSLYERRMNPLTQYSIAACDLALKNTSLSNIDNEQIGLVYGTSRGSLKSAEKYLGSILERGAGNASSVYFPDMVLNSTAGKLAKKFGIKGFSSSHSSGGIDGLQAILYGMTSILDGKQSTVLVGAGDERSGLSDEIDRAMNLQNSSYEIGEGSTFLLLADTKVAEEKGLDPIATIEGFGQAFSGQNDMDQTIQHAVEQCLQNANLSEDEIDFIFYHNNNVTDIDAFLQLKERLGHIPVYTLNHLCGYMESNGSLFHAQVALELLALPKEEQQSMIHAFGWPKNDLRTGLIITTSINGNSMAMAIRK</sequence>
<dbReference type="Gene3D" id="3.40.47.10">
    <property type="match status" value="2"/>
</dbReference>
<dbReference type="Pfam" id="PF02801">
    <property type="entry name" value="Ketoacyl-synt_C"/>
    <property type="match status" value="1"/>
</dbReference>
<dbReference type="PIR" id="H83879">
    <property type="entry name" value="H83879"/>
</dbReference>
<evidence type="ECO:0000259" key="4">
    <source>
        <dbReference type="PROSITE" id="PS52004"/>
    </source>
</evidence>
<proteinExistence type="inferred from homology"/>
<evidence type="ECO:0000256" key="1">
    <source>
        <dbReference type="ARBA" id="ARBA00008467"/>
    </source>
</evidence>
<gene>
    <name evidence="5" type="primary">fabF</name>
</gene>
<name>Q9KBT4_HALH5</name>
<dbReference type="InterPro" id="IPR000794">
    <property type="entry name" value="Beta-ketoacyl_synthase"/>
</dbReference>
<dbReference type="InterPro" id="IPR018201">
    <property type="entry name" value="Ketoacyl_synth_AS"/>
</dbReference>
<dbReference type="HOGENOM" id="CLU_000022_69_6_9"/>
<dbReference type="PANTHER" id="PTHR11712">
    <property type="entry name" value="POLYKETIDE SYNTHASE-RELATED"/>
    <property type="match status" value="1"/>
</dbReference>
<dbReference type="STRING" id="272558.gene:10727738"/>
<dbReference type="GO" id="GO:0004315">
    <property type="term" value="F:3-oxoacyl-[acyl-carrier-protein] synthase activity"/>
    <property type="evidence" value="ECO:0007669"/>
    <property type="project" value="UniProtKB-EC"/>
</dbReference>
<evidence type="ECO:0000313" key="5">
    <source>
        <dbReference type="EMBL" id="BAB05559.1"/>
    </source>
</evidence>
<dbReference type="InterPro" id="IPR020841">
    <property type="entry name" value="PKS_Beta-ketoAc_synthase_dom"/>
</dbReference>
<dbReference type="AlphaFoldDB" id="Q9KBT4"/>
<dbReference type="Pfam" id="PF00109">
    <property type="entry name" value="ketoacyl-synt"/>
    <property type="match status" value="2"/>
</dbReference>
<keyword evidence="6" id="KW-1185">Reference proteome</keyword>
<keyword evidence="5" id="KW-0012">Acyltransferase</keyword>
<keyword evidence="2 3" id="KW-0808">Transferase</keyword>
<dbReference type="SMART" id="SM00825">
    <property type="entry name" value="PKS_KS"/>
    <property type="match status" value="1"/>
</dbReference>
<dbReference type="OrthoDB" id="9808669at2"/>
<dbReference type="PANTHER" id="PTHR11712:SF336">
    <property type="entry name" value="3-OXOACYL-[ACYL-CARRIER-PROTEIN] SYNTHASE, MITOCHONDRIAL"/>
    <property type="match status" value="1"/>
</dbReference>
<dbReference type="InterPro" id="IPR014030">
    <property type="entry name" value="Ketoacyl_synth_N"/>
</dbReference>
<feature type="domain" description="Ketosynthase family 3 (KS3)" evidence="4">
    <location>
        <begin position="3"/>
        <end position="396"/>
    </location>
</feature>
<comment type="similarity">
    <text evidence="1 3">Belongs to the thiolase-like superfamily. Beta-ketoacyl-ACP synthases family.</text>
</comment>
<accession>Q9KBT4</accession>
<evidence type="ECO:0000256" key="3">
    <source>
        <dbReference type="RuleBase" id="RU003694"/>
    </source>
</evidence>
<protein>
    <submittedName>
        <fullName evidence="5">3-oxoacyl-(Acyl-carrier-protein) synthase II</fullName>
        <ecNumber evidence="5">2.3.1.41</ecNumber>
    </submittedName>
</protein>
<dbReference type="PROSITE" id="PS00606">
    <property type="entry name" value="KS3_1"/>
    <property type="match status" value="1"/>
</dbReference>
<organism evidence="5 6">
    <name type="scientific">Halalkalibacterium halodurans (strain ATCC BAA-125 / DSM 18197 / FERM 7344 / JCM 9153 / C-125)</name>
    <name type="common">Bacillus halodurans</name>
    <dbReference type="NCBI Taxonomy" id="272558"/>
    <lineage>
        <taxon>Bacteria</taxon>
        <taxon>Bacillati</taxon>
        <taxon>Bacillota</taxon>
        <taxon>Bacilli</taxon>
        <taxon>Bacillales</taxon>
        <taxon>Bacillaceae</taxon>
        <taxon>Halalkalibacterium (ex Joshi et al. 2022)</taxon>
    </lineage>
</organism>
<evidence type="ECO:0000256" key="2">
    <source>
        <dbReference type="ARBA" id="ARBA00022679"/>
    </source>
</evidence>
<dbReference type="GO" id="GO:0006633">
    <property type="term" value="P:fatty acid biosynthetic process"/>
    <property type="evidence" value="ECO:0007669"/>
    <property type="project" value="InterPro"/>
</dbReference>
<reference evidence="5 6" key="1">
    <citation type="journal article" date="2000" name="Nucleic Acids Res.">
        <title>Complete genome sequence of the alkaliphilic bacterium Bacillus halodurans and genomic sequence comparison with Bacillus subtilis.</title>
        <authorList>
            <person name="Takami H."/>
            <person name="Nakasone K."/>
            <person name="Takaki Y."/>
            <person name="Maeno G."/>
            <person name="Sasaki R."/>
            <person name="Masui N."/>
            <person name="Fuji F."/>
            <person name="Hirama C."/>
            <person name="Nakamura Y."/>
            <person name="Ogasawara N."/>
            <person name="Kuhara S."/>
            <person name="Horikoshi K."/>
        </authorList>
    </citation>
    <scope>NUCLEOTIDE SEQUENCE [LARGE SCALE GENOMIC DNA]</scope>
    <source>
        <strain evidence="6">ATCC BAA-125 / DSM 18197 / FERM 7344 / JCM 9153 / C-125</strain>
    </source>
</reference>
<dbReference type="KEGG" id="bha:BH1840"/>
<dbReference type="CDD" id="cd00834">
    <property type="entry name" value="KAS_I_II"/>
    <property type="match status" value="1"/>
</dbReference>
<evidence type="ECO:0000313" key="6">
    <source>
        <dbReference type="Proteomes" id="UP000001258"/>
    </source>
</evidence>
<dbReference type="SUPFAM" id="SSF53901">
    <property type="entry name" value="Thiolase-like"/>
    <property type="match status" value="3"/>
</dbReference>
<dbReference type="EC" id="2.3.1.41" evidence="5"/>
<dbReference type="eggNOG" id="COG0304">
    <property type="taxonomic scope" value="Bacteria"/>
</dbReference>